<evidence type="ECO:0000313" key="3">
    <source>
        <dbReference type="EMBL" id="TRM12029.1"/>
    </source>
</evidence>
<evidence type="ECO:0000313" key="2">
    <source>
        <dbReference type="EMBL" id="TMN23243.1"/>
    </source>
</evidence>
<dbReference type="EMBL" id="VJMZ01000001">
    <property type="protein sequence ID" value="TRM12029.1"/>
    <property type="molecule type" value="Genomic_DNA"/>
</dbReference>
<dbReference type="InterPro" id="IPR025237">
    <property type="entry name" value="DUF4183"/>
</dbReference>
<comment type="caution">
    <text evidence="3">The sequence shown here is derived from an EMBL/GenBank/DDBJ whole genome shotgun (WGS) entry which is preliminary data.</text>
</comment>
<sequence>MSTLLYARKVQRKGEFKLTKKQNRPCGECAKKNLLDGNRNDCRPCGCCCRCCKQSKENVNNCPVNTFNPTFNPSITVNVTPEQTPTPSIGLETAQYIALASEGKKVYTNQDALKQYGSSDILHPDHVSYINLFINGVLQPPSIYHVEEGVLYLKSDDLPPIDAPINLLFVIVKN</sequence>
<name>A0A549YJI0_9BACI</name>
<dbReference type="EMBL" id="VCIA01000001">
    <property type="protein sequence ID" value="TMN23243.1"/>
    <property type="molecule type" value="Genomic_DNA"/>
</dbReference>
<proteinExistence type="predicted"/>
<evidence type="ECO:0000313" key="4">
    <source>
        <dbReference type="Proteomes" id="UP000306980"/>
    </source>
</evidence>
<dbReference type="Proteomes" id="UP000319280">
    <property type="component" value="Unassembled WGS sequence"/>
</dbReference>
<protein>
    <submittedName>
        <fullName evidence="3">DUF4183 domain-containing protein</fullName>
    </submittedName>
</protein>
<evidence type="ECO:0000259" key="1">
    <source>
        <dbReference type="Pfam" id="PF13799"/>
    </source>
</evidence>
<dbReference type="Pfam" id="PF13799">
    <property type="entry name" value="DUF4183"/>
    <property type="match status" value="1"/>
</dbReference>
<evidence type="ECO:0000313" key="5">
    <source>
        <dbReference type="Proteomes" id="UP000319280"/>
    </source>
</evidence>
<dbReference type="Proteomes" id="UP000306980">
    <property type="component" value="Unassembled WGS sequence"/>
</dbReference>
<reference evidence="2 4" key="1">
    <citation type="submission" date="2019-05" db="EMBL/GenBank/DDBJ databases">
        <title>Genomic analysis of Lentibacillus sp. NKC220-2.</title>
        <authorList>
            <person name="Oh Y.J."/>
        </authorList>
    </citation>
    <scope>NUCLEOTIDE SEQUENCE [LARGE SCALE GENOMIC DNA]</scope>
    <source>
        <strain evidence="2 4">NKC220-2</strain>
    </source>
</reference>
<reference evidence="3 5" key="2">
    <citation type="submission" date="2019-07" db="EMBL/GenBank/DDBJ databases">
        <title>Genomic analysis of Lentibacillus sp. NKC851-2.</title>
        <authorList>
            <person name="Oh Y.J."/>
        </authorList>
    </citation>
    <scope>NUCLEOTIDE SEQUENCE [LARGE SCALE GENOMIC DNA]</scope>
    <source>
        <strain evidence="3 5">NKC851-2</strain>
    </source>
</reference>
<gene>
    <name evidence="2" type="ORF">FFL34_14970</name>
    <name evidence="3" type="ORF">FH966_10240</name>
</gene>
<feature type="domain" description="DUF4183" evidence="1">
    <location>
        <begin position="103"/>
        <end position="167"/>
    </location>
</feature>
<accession>A0A5S3R804</accession>
<accession>A0A549YJI0</accession>
<organism evidence="3 5">
    <name type="scientific">Lentibacillus cibarius</name>
    <dbReference type="NCBI Taxonomy" id="2583219"/>
    <lineage>
        <taxon>Bacteria</taxon>
        <taxon>Bacillati</taxon>
        <taxon>Bacillota</taxon>
        <taxon>Bacilli</taxon>
        <taxon>Bacillales</taxon>
        <taxon>Bacillaceae</taxon>
        <taxon>Lentibacillus</taxon>
    </lineage>
</organism>
<dbReference type="OrthoDB" id="2455205at2"/>
<dbReference type="AlphaFoldDB" id="A0A549YJI0"/>
<keyword evidence="5" id="KW-1185">Reference proteome</keyword>